<keyword evidence="11" id="KW-1185">Reference proteome</keyword>
<organism evidence="10 11">
    <name type="scientific">Phycicoccus avicenniae</name>
    <dbReference type="NCBI Taxonomy" id="2828860"/>
    <lineage>
        <taxon>Bacteria</taxon>
        <taxon>Bacillati</taxon>
        <taxon>Actinomycetota</taxon>
        <taxon>Actinomycetes</taxon>
        <taxon>Micrococcales</taxon>
        <taxon>Intrasporangiaceae</taxon>
        <taxon>Phycicoccus</taxon>
    </lineage>
</organism>
<dbReference type="PANTHER" id="PTHR11530">
    <property type="entry name" value="D-AMINO ACID OXIDASE"/>
    <property type="match status" value="1"/>
</dbReference>
<dbReference type="SUPFAM" id="SSF54373">
    <property type="entry name" value="FAD-linked reductases, C-terminal domain"/>
    <property type="match status" value="1"/>
</dbReference>
<evidence type="ECO:0000259" key="9">
    <source>
        <dbReference type="Pfam" id="PF01266"/>
    </source>
</evidence>
<keyword evidence="3" id="KW-0285">Flavoprotein</keyword>
<evidence type="ECO:0000256" key="6">
    <source>
        <dbReference type="ARBA" id="ARBA00039101"/>
    </source>
</evidence>
<comment type="similarity">
    <text evidence="2">Belongs to the DAMOX/DASOX family.</text>
</comment>
<gene>
    <name evidence="10" type="ORF">KC207_09895</name>
</gene>
<evidence type="ECO:0000256" key="4">
    <source>
        <dbReference type="ARBA" id="ARBA00022827"/>
    </source>
</evidence>
<comment type="cofactor">
    <cofactor evidence="1">
        <name>FAD</name>
        <dbReference type="ChEBI" id="CHEBI:57692"/>
    </cofactor>
</comment>
<name>A0A941I0V0_9MICO</name>
<dbReference type="EC" id="1.4.3.3" evidence="6"/>
<evidence type="ECO:0000313" key="11">
    <source>
        <dbReference type="Proteomes" id="UP000677016"/>
    </source>
</evidence>
<evidence type="ECO:0000313" key="10">
    <source>
        <dbReference type="EMBL" id="MBR7743601.1"/>
    </source>
</evidence>
<dbReference type="Proteomes" id="UP000677016">
    <property type="component" value="Unassembled WGS sequence"/>
</dbReference>
<dbReference type="AlphaFoldDB" id="A0A941I0V0"/>
<evidence type="ECO:0000256" key="8">
    <source>
        <dbReference type="ARBA" id="ARBA00049547"/>
    </source>
</evidence>
<dbReference type="GO" id="GO:0003884">
    <property type="term" value="F:D-amino-acid oxidase activity"/>
    <property type="evidence" value="ECO:0007669"/>
    <property type="project" value="UniProtKB-EC"/>
</dbReference>
<dbReference type="GO" id="GO:0019478">
    <property type="term" value="P:D-amino acid catabolic process"/>
    <property type="evidence" value="ECO:0007669"/>
    <property type="project" value="TreeGrafter"/>
</dbReference>
<dbReference type="GO" id="GO:0071949">
    <property type="term" value="F:FAD binding"/>
    <property type="evidence" value="ECO:0007669"/>
    <property type="project" value="InterPro"/>
</dbReference>
<protein>
    <recommendedName>
        <fullName evidence="7">D-amino-acid oxidase</fullName>
        <ecNumber evidence="6">1.4.3.3</ecNumber>
    </recommendedName>
</protein>
<dbReference type="EMBL" id="JAGSNF010000013">
    <property type="protein sequence ID" value="MBR7743601.1"/>
    <property type="molecule type" value="Genomic_DNA"/>
</dbReference>
<evidence type="ECO:0000256" key="7">
    <source>
        <dbReference type="ARBA" id="ARBA00039751"/>
    </source>
</evidence>
<proteinExistence type="inferred from homology"/>
<evidence type="ECO:0000256" key="3">
    <source>
        <dbReference type="ARBA" id="ARBA00022630"/>
    </source>
</evidence>
<keyword evidence="5" id="KW-0560">Oxidoreductase</keyword>
<reference evidence="10" key="1">
    <citation type="submission" date="2021-04" db="EMBL/GenBank/DDBJ databases">
        <title>Phycicoccus avicenniae sp. nov., a novel endophytic actinomycetes isolated from branch of Avicennia mariana.</title>
        <authorList>
            <person name="Tuo L."/>
        </authorList>
    </citation>
    <scope>NUCLEOTIDE SEQUENCE</scope>
    <source>
        <strain evidence="10">BSK3Z-2</strain>
    </source>
</reference>
<dbReference type="GO" id="GO:0005737">
    <property type="term" value="C:cytoplasm"/>
    <property type="evidence" value="ECO:0007669"/>
    <property type="project" value="TreeGrafter"/>
</dbReference>
<dbReference type="InterPro" id="IPR006076">
    <property type="entry name" value="FAD-dep_OxRdtase"/>
</dbReference>
<evidence type="ECO:0000256" key="5">
    <source>
        <dbReference type="ARBA" id="ARBA00023002"/>
    </source>
</evidence>
<evidence type="ECO:0000256" key="1">
    <source>
        <dbReference type="ARBA" id="ARBA00001974"/>
    </source>
</evidence>
<dbReference type="PANTHER" id="PTHR11530:SF11">
    <property type="entry name" value="D-ASPARTATE OXIDASE"/>
    <property type="match status" value="1"/>
</dbReference>
<dbReference type="InterPro" id="IPR023209">
    <property type="entry name" value="DAO"/>
</dbReference>
<accession>A0A941I0V0</accession>
<comment type="caution">
    <text evidence="10">The sequence shown here is derived from an EMBL/GenBank/DDBJ whole genome shotgun (WGS) entry which is preliminary data.</text>
</comment>
<feature type="domain" description="FAD dependent oxidoreductase" evidence="9">
    <location>
        <begin position="3"/>
        <end position="308"/>
    </location>
</feature>
<dbReference type="Gene3D" id="3.30.9.10">
    <property type="entry name" value="D-Amino Acid Oxidase, subunit A, domain 2"/>
    <property type="match status" value="1"/>
</dbReference>
<dbReference type="SUPFAM" id="SSF51971">
    <property type="entry name" value="Nucleotide-binding domain"/>
    <property type="match status" value="1"/>
</dbReference>
<evidence type="ECO:0000256" key="2">
    <source>
        <dbReference type="ARBA" id="ARBA00006730"/>
    </source>
</evidence>
<dbReference type="RefSeq" id="WP_211602861.1">
    <property type="nucleotide sequence ID" value="NZ_JAGSNF010000013.1"/>
</dbReference>
<keyword evidence="4" id="KW-0274">FAD</keyword>
<sequence length="313" mass="32366">MARVTVVGGGVVGLTSALALAGRGHRVRCVRDVPAAGTVSAVAGGLWFPYHVEPRERVVGWGLVSLARFEALADDPSAGVALREGLLVERAGPDRWWSEGVDGVRDARPDELPGGAASGAVVRLPLVSMPVHLDWLSQRCEAAGVETVTSRVADLDELEDEVVVVATGRRATELVPGLEGTPSRGQVAVLANPGLDRWLVDDAGPSGGELTYVLPHPGRVVCGGTDVPGEDLEPDPDVHAAIVERCRAAVPALRDAEVLGARVGIRPVAPAVDLRARALHGRTVVTNVGHGGAGITLSWGCAEEVADLVDAAG</sequence>
<dbReference type="Gene3D" id="3.40.50.720">
    <property type="entry name" value="NAD(P)-binding Rossmann-like Domain"/>
    <property type="match status" value="1"/>
</dbReference>
<comment type="catalytic activity">
    <reaction evidence="8">
        <text>a D-alpha-amino acid + O2 + H2O = a 2-oxocarboxylate + H2O2 + NH4(+)</text>
        <dbReference type="Rhea" id="RHEA:21816"/>
        <dbReference type="ChEBI" id="CHEBI:15377"/>
        <dbReference type="ChEBI" id="CHEBI:15379"/>
        <dbReference type="ChEBI" id="CHEBI:16240"/>
        <dbReference type="ChEBI" id="CHEBI:28938"/>
        <dbReference type="ChEBI" id="CHEBI:35179"/>
        <dbReference type="ChEBI" id="CHEBI:59871"/>
        <dbReference type="EC" id="1.4.3.3"/>
    </reaction>
    <physiologicalReaction direction="left-to-right" evidence="8">
        <dbReference type="Rhea" id="RHEA:21817"/>
    </physiologicalReaction>
</comment>
<dbReference type="Pfam" id="PF01266">
    <property type="entry name" value="DAO"/>
    <property type="match status" value="1"/>
</dbReference>